<evidence type="ECO:0008006" key="3">
    <source>
        <dbReference type="Google" id="ProtNLM"/>
    </source>
</evidence>
<name>A0ABW0PPL9_9HYPH</name>
<sequence>MRELTDQEWQTLTDIANPQECLLRDGETLKQLLADGLVHMMANCYRPTPLGTEALQRREAARASSKV</sequence>
<dbReference type="Proteomes" id="UP001596150">
    <property type="component" value="Unassembled WGS sequence"/>
</dbReference>
<gene>
    <name evidence="1" type="ORF">ACFPP9_01350</name>
</gene>
<accession>A0ABW0PPL9</accession>
<comment type="caution">
    <text evidence="1">The sequence shown here is derived from an EMBL/GenBank/DDBJ whole genome shotgun (WGS) entry which is preliminary data.</text>
</comment>
<reference evidence="2" key="1">
    <citation type="journal article" date="2019" name="Int. J. Syst. Evol. Microbiol.">
        <title>The Global Catalogue of Microorganisms (GCM) 10K type strain sequencing project: providing services to taxonomists for standard genome sequencing and annotation.</title>
        <authorList>
            <consortium name="The Broad Institute Genomics Platform"/>
            <consortium name="The Broad Institute Genome Sequencing Center for Infectious Disease"/>
            <person name="Wu L."/>
            <person name="Ma J."/>
        </authorList>
    </citation>
    <scope>NUCLEOTIDE SEQUENCE [LARGE SCALE GENOMIC DNA]</scope>
    <source>
        <strain evidence="2">KACC 12633</strain>
    </source>
</reference>
<protein>
    <recommendedName>
        <fullName evidence="3">Transposase</fullName>
    </recommendedName>
</protein>
<keyword evidence="2" id="KW-1185">Reference proteome</keyword>
<proteinExistence type="predicted"/>
<evidence type="ECO:0000313" key="2">
    <source>
        <dbReference type="Proteomes" id="UP001596150"/>
    </source>
</evidence>
<evidence type="ECO:0000313" key="1">
    <source>
        <dbReference type="EMBL" id="MFC5514398.1"/>
    </source>
</evidence>
<dbReference type="RefSeq" id="WP_266345013.1">
    <property type="nucleotide sequence ID" value="NZ_JAPKNH010000006.1"/>
</dbReference>
<dbReference type="EMBL" id="JBHSML010000001">
    <property type="protein sequence ID" value="MFC5514398.1"/>
    <property type="molecule type" value="Genomic_DNA"/>
</dbReference>
<organism evidence="1 2">
    <name type="scientific">Kaistia terrae</name>
    <dbReference type="NCBI Taxonomy" id="537017"/>
    <lineage>
        <taxon>Bacteria</taxon>
        <taxon>Pseudomonadati</taxon>
        <taxon>Pseudomonadota</taxon>
        <taxon>Alphaproteobacteria</taxon>
        <taxon>Hyphomicrobiales</taxon>
        <taxon>Kaistiaceae</taxon>
        <taxon>Kaistia</taxon>
    </lineage>
</organism>